<keyword evidence="3" id="KW-0808">Transferase</keyword>
<dbReference type="PRINTS" id="PR00622">
    <property type="entry name" value="HISTONEH3"/>
</dbReference>
<feature type="domain" description="N-acetyltransferase" evidence="6">
    <location>
        <begin position="34"/>
        <end position="179"/>
    </location>
</feature>
<gene>
    <name evidence="7" type="ORF">COHA_010343</name>
</gene>
<dbReference type="CDD" id="cd22911">
    <property type="entry name" value="HFD_H3"/>
    <property type="match status" value="1"/>
</dbReference>
<comment type="caution">
    <text evidence="7">The sequence shown here is derived from an EMBL/GenBank/DDBJ whole genome shotgun (WGS) entry which is preliminary data.</text>
</comment>
<dbReference type="SUPFAM" id="SSF47113">
    <property type="entry name" value="Histone-fold"/>
    <property type="match status" value="1"/>
</dbReference>
<dbReference type="InterPro" id="IPR007125">
    <property type="entry name" value="H2A/H2B/H3"/>
</dbReference>
<dbReference type="InterPro" id="IPR009072">
    <property type="entry name" value="Histone-fold"/>
</dbReference>
<evidence type="ECO:0000313" key="7">
    <source>
        <dbReference type="EMBL" id="KAI7835765.1"/>
    </source>
</evidence>
<evidence type="ECO:0000259" key="6">
    <source>
        <dbReference type="PROSITE" id="PS51186"/>
    </source>
</evidence>
<feature type="region of interest" description="Disordered" evidence="5">
    <location>
        <begin position="200"/>
        <end position="231"/>
    </location>
</feature>
<dbReference type="InterPro" id="IPR000164">
    <property type="entry name" value="Histone_H3/CENP-A"/>
</dbReference>
<dbReference type="Gene3D" id="3.40.630.30">
    <property type="match status" value="1"/>
</dbReference>
<dbReference type="GO" id="GO:0008080">
    <property type="term" value="F:N-acetyltransferase activity"/>
    <property type="evidence" value="ECO:0007669"/>
    <property type="project" value="InterPro"/>
</dbReference>
<proteinExistence type="inferred from homology"/>
<comment type="similarity">
    <text evidence="2">Belongs to the histone H3 family.</text>
</comment>
<dbReference type="FunFam" id="1.10.20.10:FF:000088">
    <property type="entry name" value="Histone H3-like centromeric protein CSE4"/>
    <property type="match status" value="1"/>
</dbReference>
<reference evidence="7" key="1">
    <citation type="submission" date="2020-11" db="EMBL/GenBank/DDBJ databases">
        <title>Chlorella ohadii genome sequencing and assembly.</title>
        <authorList>
            <person name="Murik O."/>
            <person name="Treves H."/>
            <person name="Kedem I."/>
            <person name="Shotland Y."/>
            <person name="Kaplan A."/>
        </authorList>
    </citation>
    <scope>NUCLEOTIDE SEQUENCE</scope>
    <source>
        <strain evidence="7">1</strain>
    </source>
</reference>
<dbReference type="GO" id="GO:0030527">
    <property type="term" value="F:structural constituent of chromatin"/>
    <property type="evidence" value="ECO:0007669"/>
    <property type="project" value="InterPro"/>
</dbReference>
<evidence type="ECO:0000256" key="3">
    <source>
        <dbReference type="ARBA" id="ARBA00022679"/>
    </source>
</evidence>
<comment type="similarity">
    <text evidence="1">Belongs to the acetyltransferase family. GNAT subfamily.</text>
</comment>
<evidence type="ECO:0000256" key="5">
    <source>
        <dbReference type="SAM" id="MobiDB-lite"/>
    </source>
</evidence>
<keyword evidence="4" id="KW-0012">Acyltransferase</keyword>
<dbReference type="GO" id="GO:0003677">
    <property type="term" value="F:DNA binding"/>
    <property type="evidence" value="ECO:0007669"/>
    <property type="project" value="InterPro"/>
</dbReference>
<dbReference type="SUPFAM" id="SSF55729">
    <property type="entry name" value="Acyl-CoA N-acyltransferases (Nat)"/>
    <property type="match status" value="1"/>
</dbReference>
<dbReference type="Pfam" id="PF00125">
    <property type="entry name" value="Histone"/>
    <property type="match status" value="1"/>
</dbReference>
<protein>
    <recommendedName>
        <fullName evidence="6">N-acetyltransferase domain-containing protein</fullName>
    </recommendedName>
</protein>
<evidence type="ECO:0000256" key="4">
    <source>
        <dbReference type="ARBA" id="ARBA00023315"/>
    </source>
</evidence>
<dbReference type="PANTHER" id="PTHR13256">
    <property type="entry name" value="N-ACETYLTRANSFERASE 9"/>
    <property type="match status" value="1"/>
</dbReference>
<dbReference type="Proteomes" id="UP001205105">
    <property type="component" value="Unassembled WGS sequence"/>
</dbReference>
<evidence type="ECO:0000256" key="1">
    <source>
        <dbReference type="ARBA" id="ARBA00009342"/>
    </source>
</evidence>
<keyword evidence="8" id="KW-1185">Reference proteome</keyword>
<dbReference type="Pfam" id="PF13302">
    <property type="entry name" value="Acetyltransf_3"/>
    <property type="match status" value="1"/>
</dbReference>
<dbReference type="PROSITE" id="PS00959">
    <property type="entry name" value="HISTONE_H3_2"/>
    <property type="match status" value="1"/>
</dbReference>
<dbReference type="AlphaFoldDB" id="A0AAD5DD22"/>
<dbReference type="EMBL" id="JADXDR010000229">
    <property type="protein sequence ID" value="KAI7835765.1"/>
    <property type="molecule type" value="Genomic_DNA"/>
</dbReference>
<dbReference type="SMART" id="SM00428">
    <property type="entry name" value="H3"/>
    <property type="match status" value="1"/>
</dbReference>
<dbReference type="InterPro" id="IPR016181">
    <property type="entry name" value="Acyl_CoA_acyltransferase"/>
</dbReference>
<dbReference type="InterPro" id="IPR039135">
    <property type="entry name" value="NAT9-like"/>
</dbReference>
<evidence type="ECO:0000313" key="8">
    <source>
        <dbReference type="Proteomes" id="UP001205105"/>
    </source>
</evidence>
<organism evidence="7 8">
    <name type="scientific">Chlorella ohadii</name>
    <dbReference type="NCBI Taxonomy" id="2649997"/>
    <lineage>
        <taxon>Eukaryota</taxon>
        <taxon>Viridiplantae</taxon>
        <taxon>Chlorophyta</taxon>
        <taxon>core chlorophytes</taxon>
        <taxon>Trebouxiophyceae</taxon>
        <taxon>Chlorellales</taxon>
        <taxon>Chlorellaceae</taxon>
        <taxon>Chlorella clade</taxon>
        <taxon>Chlorella</taxon>
    </lineage>
</organism>
<accession>A0AAD5DD22</accession>
<dbReference type="GO" id="GO:0000786">
    <property type="term" value="C:nucleosome"/>
    <property type="evidence" value="ECO:0007669"/>
    <property type="project" value="InterPro"/>
</dbReference>
<dbReference type="PANTHER" id="PTHR13256:SF16">
    <property type="entry name" value="ALPHA_BETA-TUBULIN-N-ACETYLTRANSFERASE 9"/>
    <property type="match status" value="1"/>
</dbReference>
<feature type="compositionally biased region" description="Polar residues" evidence="5">
    <location>
        <begin position="201"/>
        <end position="213"/>
    </location>
</feature>
<sequence length="343" mass="37952">MRANANLVIRGQRVVLVPYRREHVELYHSWMQDPVLQELTASEPLTLDEEYDMQRSWAEDEQKCTFILLDPDLPDSPGTGSHGGGMAGDVNIFLNDHDEPHTAEIEIMVAEAHSRRKGIAEEALTLFMAYCSSQLGVTKFRAKIGETNAPSIQLMTKLGFAEVSRSSIFKEVTLELPVQGAAAQRLAAVAAAMQTAAYDSQDGNNAPAASSPSKRGATKTLPKKGKSPSKALKAAAVKKPHRFRPGTVALREIRKYQRSTSLLIRKLPFARLAKEITNNVAPEPFRWTVEGMLALQEATEDFIVHLLEDCNLCAIHAKRVTIMPKDMQLARRIRGPVYGVCSY</sequence>
<dbReference type="GO" id="GO:0046982">
    <property type="term" value="F:protein heterodimerization activity"/>
    <property type="evidence" value="ECO:0007669"/>
    <property type="project" value="InterPro"/>
</dbReference>
<dbReference type="Gene3D" id="1.10.20.10">
    <property type="entry name" value="Histone, subunit A"/>
    <property type="match status" value="1"/>
</dbReference>
<evidence type="ECO:0000256" key="2">
    <source>
        <dbReference type="ARBA" id="ARBA00010343"/>
    </source>
</evidence>
<dbReference type="PROSITE" id="PS51186">
    <property type="entry name" value="GNAT"/>
    <property type="match status" value="1"/>
</dbReference>
<dbReference type="InterPro" id="IPR000182">
    <property type="entry name" value="GNAT_dom"/>
</dbReference>
<name>A0AAD5DD22_9CHLO</name>